<evidence type="ECO:0000256" key="17">
    <source>
        <dbReference type="PIRSR" id="PIRSR006769-2"/>
    </source>
</evidence>
<evidence type="ECO:0000256" key="6">
    <source>
        <dbReference type="ARBA" id="ARBA00022619"/>
    </source>
</evidence>
<evidence type="ECO:0000256" key="12">
    <source>
        <dbReference type="ARBA" id="ARBA00023268"/>
    </source>
</evidence>
<protein>
    <recommendedName>
        <fullName evidence="15">Riboflavin biosynthesis protein RibD</fullName>
    </recommendedName>
    <domain>
        <recommendedName>
            <fullName evidence="15">Diaminohydroxyphosphoribosylaminopyrimidine deaminase</fullName>
            <shortName evidence="15">DRAP deaminase</shortName>
            <ecNumber evidence="15">3.5.4.26</ecNumber>
        </recommendedName>
        <alternativeName>
            <fullName evidence="15">Riboflavin-specific deaminase</fullName>
        </alternativeName>
    </domain>
    <domain>
        <recommendedName>
            <fullName evidence="15">5-amino-6-(5-phosphoribosylamino)uracil reductase</fullName>
            <ecNumber evidence="15">1.1.1.193</ecNumber>
        </recommendedName>
        <alternativeName>
            <fullName evidence="15">HTP reductase</fullName>
        </alternativeName>
    </domain>
</protein>
<dbReference type="PROSITE" id="PS00903">
    <property type="entry name" value="CYT_DCMP_DEAMINASES_1"/>
    <property type="match status" value="1"/>
</dbReference>
<keyword evidence="10 15" id="KW-0521">NADP</keyword>
<comment type="pathway">
    <text evidence="2 15">Cofactor biosynthesis; riboflavin biosynthesis; 5-amino-6-(D-ribitylamino)uracil from GTP: step 2/4.</text>
</comment>
<evidence type="ECO:0000256" key="4">
    <source>
        <dbReference type="ARBA" id="ARBA00005259"/>
    </source>
</evidence>
<comment type="caution">
    <text evidence="20">The sequence shown here is derived from an EMBL/GenBank/DDBJ whole genome shotgun (WGS) entry which is preliminary data.</text>
</comment>
<feature type="binding site" evidence="17">
    <location>
        <position position="172"/>
    </location>
    <ligand>
        <name>substrate</name>
    </ligand>
</feature>
<evidence type="ECO:0000256" key="10">
    <source>
        <dbReference type="ARBA" id="ARBA00022857"/>
    </source>
</evidence>
<dbReference type="GO" id="GO:0008270">
    <property type="term" value="F:zinc ion binding"/>
    <property type="evidence" value="ECO:0007669"/>
    <property type="project" value="InterPro"/>
</dbReference>
<evidence type="ECO:0000313" key="21">
    <source>
        <dbReference type="Proteomes" id="UP000294650"/>
    </source>
</evidence>
<keyword evidence="9 15" id="KW-0862">Zinc</keyword>
<dbReference type="Gene3D" id="3.40.430.10">
    <property type="entry name" value="Dihydrofolate Reductase, subunit A"/>
    <property type="match status" value="1"/>
</dbReference>
<dbReference type="PANTHER" id="PTHR38011:SF7">
    <property type="entry name" value="2,5-DIAMINO-6-RIBOSYLAMINO-4(3H)-PYRIMIDINONE 5'-PHOSPHATE REDUCTASE"/>
    <property type="match status" value="1"/>
</dbReference>
<feature type="binding site" evidence="17">
    <location>
        <begin position="297"/>
        <end position="303"/>
    </location>
    <ligand>
        <name>NADP(+)</name>
        <dbReference type="ChEBI" id="CHEBI:58349"/>
    </ligand>
</feature>
<feature type="binding site" evidence="17">
    <location>
        <position position="174"/>
    </location>
    <ligand>
        <name>NADP(+)</name>
        <dbReference type="ChEBI" id="CHEBI:58349"/>
    </ligand>
</feature>
<feature type="active site" description="Proton donor" evidence="16">
    <location>
        <position position="56"/>
    </location>
</feature>
<dbReference type="GO" id="GO:0008703">
    <property type="term" value="F:5-amino-6-(5-phosphoribosylamino)uracil reductase activity"/>
    <property type="evidence" value="ECO:0007669"/>
    <property type="project" value="UniProtKB-EC"/>
</dbReference>
<dbReference type="InterPro" id="IPR002125">
    <property type="entry name" value="CMP_dCMP_dom"/>
</dbReference>
<comment type="similarity">
    <text evidence="5 15">In the C-terminal section; belongs to the HTP reductase family.</text>
</comment>
<evidence type="ECO:0000259" key="19">
    <source>
        <dbReference type="PROSITE" id="PS51747"/>
    </source>
</evidence>
<evidence type="ECO:0000256" key="7">
    <source>
        <dbReference type="ARBA" id="ARBA00022723"/>
    </source>
</evidence>
<dbReference type="InterPro" id="IPR016193">
    <property type="entry name" value="Cytidine_deaminase-like"/>
</dbReference>
<feature type="binding site" evidence="17">
    <location>
        <position position="200"/>
    </location>
    <ligand>
        <name>NADP(+)</name>
        <dbReference type="ChEBI" id="CHEBI:58349"/>
    </ligand>
</feature>
<dbReference type="RefSeq" id="WP_341540279.1">
    <property type="nucleotide sequence ID" value="NZ_SMAN01000019.1"/>
</dbReference>
<evidence type="ECO:0000256" key="18">
    <source>
        <dbReference type="PIRSR" id="PIRSR006769-3"/>
    </source>
</evidence>
<organism evidence="20 21">
    <name type="scientific">Melghiribacillus thermohalophilus</name>
    <dbReference type="NCBI Taxonomy" id="1324956"/>
    <lineage>
        <taxon>Bacteria</taxon>
        <taxon>Bacillati</taxon>
        <taxon>Bacillota</taxon>
        <taxon>Bacilli</taxon>
        <taxon>Bacillales</taxon>
        <taxon>Bacillaceae</taxon>
        <taxon>Melghiribacillus</taxon>
    </lineage>
</organism>
<comment type="cofactor">
    <cofactor evidence="15 18">
        <name>Zn(2+)</name>
        <dbReference type="ChEBI" id="CHEBI:29105"/>
    </cofactor>
    <text evidence="15 18">Binds 1 zinc ion.</text>
</comment>
<feature type="binding site" evidence="17">
    <location>
        <position position="158"/>
    </location>
    <ligand>
        <name>NADP(+)</name>
        <dbReference type="ChEBI" id="CHEBI:58349"/>
    </ligand>
</feature>
<dbReference type="GO" id="GO:0009231">
    <property type="term" value="P:riboflavin biosynthetic process"/>
    <property type="evidence" value="ECO:0007669"/>
    <property type="project" value="UniProtKB-UniPathway"/>
</dbReference>
<comment type="catalytic activity">
    <reaction evidence="14 15">
        <text>2,5-diamino-6-hydroxy-4-(5-phosphoribosylamino)-pyrimidine + H2O + H(+) = 5-amino-6-(5-phospho-D-ribosylamino)uracil + NH4(+)</text>
        <dbReference type="Rhea" id="RHEA:21868"/>
        <dbReference type="ChEBI" id="CHEBI:15377"/>
        <dbReference type="ChEBI" id="CHEBI:15378"/>
        <dbReference type="ChEBI" id="CHEBI:28938"/>
        <dbReference type="ChEBI" id="CHEBI:58453"/>
        <dbReference type="ChEBI" id="CHEBI:58614"/>
        <dbReference type="EC" id="3.5.4.26"/>
    </reaction>
</comment>
<dbReference type="InterPro" id="IPR016192">
    <property type="entry name" value="APOBEC/CMP_deaminase_Zn-bd"/>
</dbReference>
<comment type="catalytic activity">
    <reaction evidence="13 15">
        <text>5-amino-6-(5-phospho-D-ribitylamino)uracil + NADP(+) = 5-amino-6-(5-phospho-D-ribosylamino)uracil + NADPH + H(+)</text>
        <dbReference type="Rhea" id="RHEA:17845"/>
        <dbReference type="ChEBI" id="CHEBI:15378"/>
        <dbReference type="ChEBI" id="CHEBI:57783"/>
        <dbReference type="ChEBI" id="CHEBI:58349"/>
        <dbReference type="ChEBI" id="CHEBI:58421"/>
        <dbReference type="ChEBI" id="CHEBI:58453"/>
        <dbReference type="EC" id="1.1.1.193"/>
    </reaction>
</comment>
<feature type="binding site" evidence="18">
    <location>
        <position position="88"/>
    </location>
    <ligand>
        <name>Zn(2+)</name>
        <dbReference type="ChEBI" id="CHEBI:29105"/>
        <note>catalytic</note>
    </ligand>
</feature>
<feature type="domain" description="CMP/dCMP-type deaminase" evidence="19">
    <location>
        <begin position="5"/>
        <end position="127"/>
    </location>
</feature>
<dbReference type="PANTHER" id="PTHR38011">
    <property type="entry name" value="DIHYDROFOLATE REDUCTASE FAMILY PROTEIN (AFU_ORTHOLOGUE AFUA_8G06820)"/>
    <property type="match status" value="1"/>
</dbReference>
<dbReference type="PROSITE" id="PS51747">
    <property type="entry name" value="CYT_DCMP_DEAMINASES_2"/>
    <property type="match status" value="1"/>
</dbReference>
<dbReference type="CDD" id="cd01284">
    <property type="entry name" value="Riboflavin_deaminase-reductase"/>
    <property type="match status" value="1"/>
</dbReference>
<dbReference type="GO" id="GO:0050661">
    <property type="term" value="F:NADP binding"/>
    <property type="evidence" value="ECO:0007669"/>
    <property type="project" value="InterPro"/>
</dbReference>
<feature type="binding site" evidence="17">
    <location>
        <position position="226"/>
    </location>
    <ligand>
        <name>NADP(+)</name>
        <dbReference type="ChEBI" id="CHEBI:58349"/>
    </ligand>
</feature>
<evidence type="ECO:0000256" key="11">
    <source>
        <dbReference type="ARBA" id="ARBA00023002"/>
    </source>
</evidence>
<keyword evidence="6 15" id="KW-0686">Riboflavin biosynthesis</keyword>
<evidence type="ECO:0000256" key="16">
    <source>
        <dbReference type="PIRSR" id="PIRSR006769-1"/>
    </source>
</evidence>
<reference evidence="20 21" key="1">
    <citation type="submission" date="2019-03" db="EMBL/GenBank/DDBJ databases">
        <title>Genomic Encyclopedia of Type Strains, Phase IV (KMG-IV): sequencing the most valuable type-strain genomes for metagenomic binning, comparative biology and taxonomic classification.</title>
        <authorList>
            <person name="Goeker M."/>
        </authorList>
    </citation>
    <scope>NUCLEOTIDE SEQUENCE [LARGE SCALE GENOMIC DNA]</scope>
    <source>
        <strain evidence="20 21">DSM 25894</strain>
    </source>
</reference>
<dbReference type="InterPro" id="IPR011549">
    <property type="entry name" value="RibD_C"/>
</dbReference>
<accession>A0A4R3MUQ4</accession>
<feature type="binding site" evidence="17">
    <location>
        <position position="211"/>
    </location>
    <ligand>
        <name>substrate</name>
    </ligand>
</feature>
<evidence type="ECO:0000256" key="2">
    <source>
        <dbReference type="ARBA" id="ARBA00004882"/>
    </source>
</evidence>
<dbReference type="InterPro" id="IPR004794">
    <property type="entry name" value="Eubact_RibD"/>
</dbReference>
<comment type="pathway">
    <text evidence="3 15">Cofactor biosynthesis; riboflavin biosynthesis; 5-amino-6-(D-ribitylamino)uracil from GTP: step 3/4.</text>
</comment>
<feature type="binding site" evidence="17">
    <location>
        <position position="295"/>
    </location>
    <ligand>
        <name>substrate</name>
    </ligand>
</feature>
<dbReference type="InterPro" id="IPR024072">
    <property type="entry name" value="DHFR-like_dom_sf"/>
</dbReference>
<dbReference type="Pfam" id="PF01872">
    <property type="entry name" value="RibD_C"/>
    <property type="match status" value="1"/>
</dbReference>
<dbReference type="Proteomes" id="UP000294650">
    <property type="component" value="Unassembled WGS sequence"/>
</dbReference>
<dbReference type="Pfam" id="PF00383">
    <property type="entry name" value="dCMP_cyt_deam_1"/>
    <property type="match status" value="1"/>
</dbReference>
<proteinExistence type="inferred from homology"/>
<dbReference type="NCBIfam" id="TIGR00227">
    <property type="entry name" value="ribD_Cterm"/>
    <property type="match status" value="1"/>
</dbReference>
<dbReference type="FunFam" id="3.40.140.10:FF:000025">
    <property type="entry name" value="Riboflavin biosynthesis protein RibD"/>
    <property type="match status" value="1"/>
</dbReference>
<dbReference type="AlphaFoldDB" id="A0A4R3MUQ4"/>
<evidence type="ECO:0000256" key="8">
    <source>
        <dbReference type="ARBA" id="ARBA00022801"/>
    </source>
</evidence>
<keyword evidence="12" id="KW-0511">Multifunctional enzyme</keyword>
<dbReference type="InterPro" id="IPR002734">
    <property type="entry name" value="RibDG_C"/>
</dbReference>
<dbReference type="SUPFAM" id="SSF53597">
    <property type="entry name" value="Dihydrofolate reductase-like"/>
    <property type="match status" value="1"/>
</dbReference>
<keyword evidence="8 15" id="KW-0378">Hydrolase</keyword>
<evidence type="ECO:0000256" key="5">
    <source>
        <dbReference type="ARBA" id="ARBA00007417"/>
    </source>
</evidence>
<keyword evidence="7 15" id="KW-0479">Metal-binding</keyword>
<keyword evidence="21" id="KW-1185">Reference proteome</keyword>
<dbReference type="Gene3D" id="3.40.140.10">
    <property type="entry name" value="Cytidine Deaminase, domain 2"/>
    <property type="match status" value="1"/>
</dbReference>
<comment type="similarity">
    <text evidence="4 15">In the N-terminal section; belongs to the cytidine and deoxycytidylate deaminase family.</text>
</comment>
<evidence type="ECO:0000256" key="3">
    <source>
        <dbReference type="ARBA" id="ARBA00004910"/>
    </source>
</evidence>
<dbReference type="EMBL" id="SMAN01000019">
    <property type="protein sequence ID" value="TCT19061.1"/>
    <property type="molecule type" value="Genomic_DNA"/>
</dbReference>
<evidence type="ECO:0000256" key="14">
    <source>
        <dbReference type="ARBA" id="ARBA00049886"/>
    </source>
</evidence>
<evidence type="ECO:0000313" key="20">
    <source>
        <dbReference type="EMBL" id="TCT19061.1"/>
    </source>
</evidence>
<evidence type="ECO:0000256" key="13">
    <source>
        <dbReference type="ARBA" id="ARBA00049861"/>
    </source>
</evidence>
<name>A0A4R3MUQ4_9BACI</name>
<evidence type="ECO:0000256" key="1">
    <source>
        <dbReference type="ARBA" id="ARBA00002151"/>
    </source>
</evidence>
<dbReference type="PIRSF" id="PIRSF006769">
    <property type="entry name" value="RibD"/>
    <property type="match status" value="1"/>
</dbReference>
<dbReference type="EC" id="3.5.4.26" evidence="15"/>
<comment type="function">
    <text evidence="1 15">Converts 2,5-diamino-6-(ribosylamino)-4(3h)-pyrimidinone 5'-phosphate into 5-amino-6-(ribosylamino)-2,4(1h,3h)-pyrimidinedione 5'-phosphate.</text>
</comment>
<feature type="binding site" evidence="17">
    <location>
        <position position="208"/>
    </location>
    <ligand>
        <name>substrate</name>
    </ligand>
</feature>
<dbReference type="InterPro" id="IPR050765">
    <property type="entry name" value="Riboflavin_Biosynth_HTPR"/>
</dbReference>
<dbReference type="UniPathway" id="UPA00275">
    <property type="reaction ID" value="UER00401"/>
</dbReference>
<dbReference type="EC" id="1.1.1.193" evidence="15"/>
<dbReference type="GO" id="GO:0008835">
    <property type="term" value="F:diaminohydroxyphosphoribosylaminopyrimidine deaminase activity"/>
    <property type="evidence" value="ECO:0007669"/>
    <property type="project" value="UniProtKB-EC"/>
</dbReference>
<dbReference type="NCBIfam" id="TIGR00326">
    <property type="entry name" value="eubact_ribD"/>
    <property type="match status" value="1"/>
</dbReference>
<dbReference type="SUPFAM" id="SSF53927">
    <property type="entry name" value="Cytidine deaminase-like"/>
    <property type="match status" value="1"/>
</dbReference>
<feature type="binding site" evidence="17">
    <location>
        <position position="204"/>
    </location>
    <ligand>
        <name>NADP(+)</name>
        <dbReference type="ChEBI" id="CHEBI:58349"/>
    </ligand>
</feature>
<evidence type="ECO:0000256" key="15">
    <source>
        <dbReference type="PIRNR" id="PIRNR006769"/>
    </source>
</evidence>
<feature type="binding site" evidence="18">
    <location>
        <position position="54"/>
    </location>
    <ligand>
        <name>Zn(2+)</name>
        <dbReference type="ChEBI" id="CHEBI:29105"/>
        <note>catalytic</note>
    </ligand>
</feature>
<feature type="binding site" evidence="18">
    <location>
        <position position="79"/>
    </location>
    <ligand>
        <name>Zn(2+)</name>
        <dbReference type="ChEBI" id="CHEBI:29105"/>
        <note>catalytic</note>
    </ligand>
</feature>
<feature type="binding site" evidence="17">
    <location>
        <position position="188"/>
    </location>
    <ligand>
        <name>substrate</name>
    </ligand>
</feature>
<gene>
    <name evidence="20" type="ORF">EDD68_1197</name>
</gene>
<keyword evidence="11 15" id="KW-0560">Oxidoreductase</keyword>
<evidence type="ECO:0000256" key="9">
    <source>
        <dbReference type="ARBA" id="ARBA00022833"/>
    </source>
</evidence>
<sequence length="369" mass="40383">MEEVSYKEKYMKLALDLARQTLGQTSPNPSVGAVIVKEGRLIGAGVHVKAGEAHAEVNALKQAGSDAKGADMFVTLEPCSHYGKTPPCSKAIIEHGIKKVYIATLDPNPNVSGRGVQWLKQEGVEVETGICEQEAQKLNEPFFHFMKTGKPFVTLKTAVSMDGKMATHTGDSKWITSETARLDVHELRHRHDAILVGIDTIIQDNPRLTTRLPHGGISPIRIVLDTHLRIPLHANVIQDLSTETIVICSKEADAEKELTLQARGVAVIRLNTDRIDISELLTVLAKQNILSLFVEGGAKIHTSFIESGYVNQIIMYMAPKLVGGSDARPFFSGKGAEKIVESLPFEFVEVKSLGQDLKIVARPIRKEAT</sequence>